<evidence type="ECO:0000313" key="2">
    <source>
        <dbReference type="Proteomes" id="UP001165063"/>
    </source>
</evidence>
<dbReference type="AlphaFoldDB" id="A0A9W6YUU7"/>
<organism evidence="1 2">
    <name type="scientific">Ambrosiozyma monospora</name>
    <name type="common">Yeast</name>
    <name type="synonym">Endomycopsis monosporus</name>
    <dbReference type="NCBI Taxonomy" id="43982"/>
    <lineage>
        <taxon>Eukaryota</taxon>
        <taxon>Fungi</taxon>
        <taxon>Dikarya</taxon>
        <taxon>Ascomycota</taxon>
        <taxon>Saccharomycotina</taxon>
        <taxon>Pichiomycetes</taxon>
        <taxon>Pichiales</taxon>
        <taxon>Pichiaceae</taxon>
        <taxon>Ambrosiozyma</taxon>
    </lineage>
</organism>
<protein>
    <submittedName>
        <fullName evidence="1">Unnamed protein product</fullName>
    </submittedName>
</protein>
<evidence type="ECO:0000313" key="1">
    <source>
        <dbReference type="EMBL" id="GMG22013.1"/>
    </source>
</evidence>
<comment type="caution">
    <text evidence="1">The sequence shown here is derived from an EMBL/GenBank/DDBJ whole genome shotgun (WGS) entry which is preliminary data.</text>
</comment>
<dbReference type="Proteomes" id="UP001165063">
    <property type="component" value="Unassembled WGS sequence"/>
</dbReference>
<accession>A0A9W6YUU7</accession>
<reference evidence="1" key="1">
    <citation type="submission" date="2023-04" db="EMBL/GenBank/DDBJ databases">
        <title>Ambrosiozyma monospora NBRC 1965.</title>
        <authorList>
            <person name="Ichikawa N."/>
            <person name="Sato H."/>
            <person name="Tonouchi N."/>
        </authorList>
    </citation>
    <scope>NUCLEOTIDE SEQUENCE</scope>
    <source>
        <strain evidence="1">NBRC 1965</strain>
    </source>
</reference>
<sequence>MTNELLRLNEVLQDKLKKHISLFDDIKVSASGASFVFLEPRYQQRKKPLNSKIDSEGEDISPSVSNFLYDYVQSEIDQFISQNLQRIVRRQ</sequence>
<name>A0A9W6YUU7_AMBMO</name>
<keyword evidence="2" id="KW-1185">Reference proteome</keyword>
<dbReference type="EMBL" id="BSXU01000881">
    <property type="protein sequence ID" value="GMG22013.1"/>
    <property type="molecule type" value="Genomic_DNA"/>
</dbReference>
<proteinExistence type="predicted"/>
<gene>
    <name evidence="1" type="ORF">Amon01_000243400</name>
</gene>